<dbReference type="SMART" id="SM00179">
    <property type="entry name" value="EGF_CA"/>
    <property type="match status" value="1"/>
</dbReference>
<name>A0ABN8RI59_9CNID</name>
<evidence type="ECO:0008006" key="7">
    <source>
        <dbReference type="Google" id="ProtNLM"/>
    </source>
</evidence>
<comment type="caution">
    <text evidence="5">The sequence shown here is derived from an EMBL/GenBank/DDBJ whole genome shotgun (WGS) entry which is preliminary data.</text>
</comment>
<dbReference type="Gene3D" id="2.60.120.260">
    <property type="entry name" value="Galactose-binding domain-like"/>
    <property type="match status" value="1"/>
</dbReference>
<evidence type="ECO:0000256" key="1">
    <source>
        <dbReference type="ARBA" id="ARBA00023157"/>
    </source>
</evidence>
<protein>
    <recommendedName>
        <fullName evidence="7">EGF-like domain-containing protein</fullName>
    </recommendedName>
</protein>
<gene>
    <name evidence="5" type="ORF">PLOB_00021183</name>
</gene>
<dbReference type="Gene3D" id="2.10.25.10">
    <property type="entry name" value="Laminin"/>
    <property type="match status" value="1"/>
</dbReference>
<organism evidence="5 6">
    <name type="scientific">Porites lobata</name>
    <dbReference type="NCBI Taxonomy" id="104759"/>
    <lineage>
        <taxon>Eukaryota</taxon>
        <taxon>Metazoa</taxon>
        <taxon>Cnidaria</taxon>
        <taxon>Anthozoa</taxon>
        <taxon>Hexacorallia</taxon>
        <taxon>Scleractinia</taxon>
        <taxon>Fungiina</taxon>
        <taxon>Poritidae</taxon>
        <taxon>Porites</taxon>
    </lineage>
</organism>
<dbReference type="SUPFAM" id="SSF57196">
    <property type="entry name" value="EGF/Laminin"/>
    <property type="match status" value="1"/>
</dbReference>
<dbReference type="PROSITE" id="PS01186">
    <property type="entry name" value="EGF_2"/>
    <property type="match status" value="1"/>
</dbReference>
<dbReference type="InterPro" id="IPR000421">
    <property type="entry name" value="FA58C"/>
</dbReference>
<dbReference type="PANTHER" id="PTHR24543">
    <property type="entry name" value="MULTICOPPER OXIDASE-RELATED"/>
    <property type="match status" value="1"/>
</dbReference>
<dbReference type="Proteomes" id="UP001159405">
    <property type="component" value="Unassembled WGS sequence"/>
</dbReference>
<feature type="domain" description="EGF-like" evidence="4">
    <location>
        <begin position="8"/>
        <end position="49"/>
    </location>
</feature>
<sequence>ISIWSVTDIDECNENVKNNCSHLCINSPGSYYCKCPNGFQMSQDNKTCKCPKGFQESNNRTMCLDCGMLLHTENSTSADFRYVNQSQLPERFPWGTSVKTFFQIDLSETYRFKITAIATQGGANLNNWVKRYGLRFSVGAKPVHYREYGIQKIIKGKEDARSVVRYQFKEPFVTKTLQIFPDVDISQPVDLRTEVYGCRPTLDCILVGSMFWGLWSQRDRSNNYYKAFIYGINDTQIEFILEYNNGFKQVYKRTDPVLIIDKKPEKREISVNASVIAVHDPKMKEWYRTGTVINTAASEMGEFLASVRFDNGDLRLVPIRQLRLVKRPRFCQVKHVIQGL</sequence>
<feature type="non-terminal residue" evidence="5">
    <location>
        <position position="1"/>
    </location>
</feature>
<dbReference type="PROSITE" id="PS01187">
    <property type="entry name" value="EGF_CA"/>
    <property type="match status" value="1"/>
</dbReference>
<comment type="caution">
    <text evidence="2">Lacks conserved residue(s) required for the propagation of feature annotation.</text>
</comment>
<evidence type="ECO:0000259" key="3">
    <source>
        <dbReference type="PROSITE" id="PS50022"/>
    </source>
</evidence>
<feature type="domain" description="F5/8 type C" evidence="3">
    <location>
        <begin position="94"/>
        <end position="198"/>
    </location>
</feature>
<dbReference type="PROSITE" id="PS50022">
    <property type="entry name" value="FA58C_3"/>
    <property type="match status" value="1"/>
</dbReference>
<keyword evidence="6" id="KW-1185">Reference proteome</keyword>
<dbReference type="InterPro" id="IPR008979">
    <property type="entry name" value="Galactose-bd-like_sf"/>
</dbReference>
<dbReference type="PROSITE" id="PS01286">
    <property type="entry name" value="FA58C_2"/>
    <property type="match status" value="1"/>
</dbReference>
<evidence type="ECO:0000313" key="5">
    <source>
        <dbReference type="EMBL" id="CAH3178976.1"/>
    </source>
</evidence>
<dbReference type="Pfam" id="PF14670">
    <property type="entry name" value="FXa_inhibition"/>
    <property type="match status" value="1"/>
</dbReference>
<dbReference type="EMBL" id="CALNXK010000248">
    <property type="protein sequence ID" value="CAH3178976.1"/>
    <property type="molecule type" value="Genomic_DNA"/>
</dbReference>
<dbReference type="InterPro" id="IPR000152">
    <property type="entry name" value="EGF-type_Asp/Asn_hydroxyl_site"/>
</dbReference>
<evidence type="ECO:0000256" key="2">
    <source>
        <dbReference type="PROSITE-ProRule" id="PRU00076"/>
    </source>
</evidence>
<dbReference type="PROSITE" id="PS00010">
    <property type="entry name" value="ASX_HYDROXYL"/>
    <property type="match status" value="1"/>
</dbReference>
<keyword evidence="1" id="KW-1015">Disulfide bond</keyword>
<dbReference type="InterPro" id="IPR018097">
    <property type="entry name" value="EGF_Ca-bd_CS"/>
</dbReference>
<dbReference type="SUPFAM" id="SSF49785">
    <property type="entry name" value="Galactose-binding domain-like"/>
    <property type="match status" value="1"/>
</dbReference>
<evidence type="ECO:0000259" key="4">
    <source>
        <dbReference type="PROSITE" id="PS50026"/>
    </source>
</evidence>
<dbReference type="PROSITE" id="PS50026">
    <property type="entry name" value="EGF_3"/>
    <property type="match status" value="1"/>
</dbReference>
<reference evidence="5 6" key="1">
    <citation type="submission" date="2022-05" db="EMBL/GenBank/DDBJ databases">
        <authorList>
            <consortium name="Genoscope - CEA"/>
            <person name="William W."/>
        </authorList>
    </citation>
    <scope>NUCLEOTIDE SEQUENCE [LARGE SCALE GENOMIC DNA]</scope>
</reference>
<accession>A0ABN8RI59</accession>
<dbReference type="CDD" id="cd00054">
    <property type="entry name" value="EGF_CA"/>
    <property type="match status" value="1"/>
</dbReference>
<dbReference type="InterPro" id="IPR000742">
    <property type="entry name" value="EGF"/>
</dbReference>
<dbReference type="InterPro" id="IPR001881">
    <property type="entry name" value="EGF-like_Ca-bd_dom"/>
</dbReference>
<dbReference type="SMART" id="SM00181">
    <property type="entry name" value="EGF"/>
    <property type="match status" value="1"/>
</dbReference>
<keyword evidence="2" id="KW-0245">EGF-like domain</keyword>
<evidence type="ECO:0000313" key="6">
    <source>
        <dbReference type="Proteomes" id="UP001159405"/>
    </source>
</evidence>
<proteinExistence type="predicted"/>